<evidence type="ECO:0000313" key="2">
    <source>
        <dbReference type="Proteomes" id="UP000315423"/>
    </source>
</evidence>
<dbReference type="EMBL" id="QYBA01000236">
    <property type="protein sequence ID" value="TKY91229.1"/>
    <property type="molecule type" value="Genomic_DNA"/>
</dbReference>
<name>A0AC61S983_9EURY</name>
<comment type="caution">
    <text evidence="1">The sequence shown here is derived from an EMBL/GenBank/DDBJ whole genome shotgun (WGS) entry which is preliminary data.</text>
</comment>
<protein>
    <submittedName>
        <fullName evidence="1">FAA hydrolase family protein</fullName>
    </submittedName>
</protein>
<accession>A0AC61S983</accession>
<organism evidence="1 2">
    <name type="scientific">Candidatus Methanomarinus sp</name>
    <dbReference type="NCBI Taxonomy" id="3386244"/>
    <lineage>
        <taxon>Archaea</taxon>
        <taxon>Methanobacteriati</taxon>
        <taxon>Methanobacteriota</taxon>
        <taxon>Stenosarchaea group</taxon>
        <taxon>Methanomicrobia</taxon>
        <taxon>Methanosarcinales</taxon>
        <taxon>ANME-2 cluster</taxon>
        <taxon>Candidatus Methanocomedenaceae</taxon>
        <taxon>Candidatus Methanomarinus</taxon>
    </lineage>
</organism>
<dbReference type="Proteomes" id="UP000315423">
    <property type="component" value="Unassembled WGS sequence"/>
</dbReference>
<sequence length="248" mass="27833">MIGRFKYHDKVFFGTIQDDRVVVEKTLYCDTFSIDELQVLTPSIPSKIICVGLNYVDHARELNMTMPDHPILFLKPNSSVIGDGDRIIYPNEVEQVDYEAELAVVIGKRCRNVPADRAMDVILGYTCFNDVTARDIQKIDTQWTRAKSYDTFAPFGPYIAQPSDIDISNLFIRSRVNGKVKQDSNVNNMIFDVPVLIEFISHVMTLEKGDIIATGTPEGVGEMLPGDTVEIEIEGIGILKNQVIKDSL</sequence>
<keyword evidence="1" id="KW-0378">Hydrolase</keyword>
<gene>
    <name evidence="1" type="ORF">C5S46_06985</name>
</gene>
<evidence type="ECO:0000313" key="1">
    <source>
        <dbReference type="EMBL" id="TKY91229.1"/>
    </source>
</evidence>
<reference evidence="1" key="1">
    <citation type="submission" date="2018-09" db="EMBL/GenBank/DDBJ databases">
        <title>A genomic encyclopedia of anaerobic methanotrophic archaea.</title>
        <authorList>
            <person name="Skennerton C.T."/>
            <person name="Chadwick G.L."/>
            <person name="Laso-Perez R."/>
            <person name="Leu A.O."/>
            <person name="Speth D.R."/>
            <person name="Yu H."/>
            <person name="Morgan-Lang C."/>
            <person name="Hatzenpichler R."/>
            <person name="Goudeau D."/>
            <person name="Malmstrom R."/>
            <person name="Woyke T."/>
            <person name="Hallam S."/>
            <person name="Tyson G.W."/>
            <person name="Wegener G."/>
            <person name="Boetius A."/>
            <person name="Orphan V.J."/>
        </authorList>
    </citation>
    <scope>NUCLEOTIDE SEQUENCE</scope>
    <source>
        <strain evidence="1">CONS3730D10UFb2</strain>
    </source>
</reference>
<proteinExistence type="predicted"/>